<dbReference type="EMBL" id="BK016262">
    <property type="protein sequence ID" value="DAG05655.1"/>
    <property type="molecule type" value="Genomic_DNA"/>
</dbReference>
<proteinExistence type="predicted"/>
<accession>A0A8S5VGD6</accession>
<organism evidence="1">
    <name type="scientific">Siphoviridae sp. ct3R43</name>
    <dbReference type="NCBI Taxonomy" id="2825321"/>
    <lineage>
        <taxon>Viruses</taxon>
        <taxon>Duplodnaviria</taxon>
        <taxon>Heunggongvirae</taxon>
        <taxon>Uroviricota</taxon>
        <taxon>Caudoviricetes</taxon>
    </lineage>
</organism>
<sequence>MDISKFLETHKLTGRWLIAQLRMVGYEISDSFLSRILSGERNSDYAQEVRAAATAICYRYGKSMDMDERSATNAKAVQNGS</sequence>
<reference evidence="1" key="1">
    <citation type="journal article" date="2021" name="Proc. Natl. Acad. Sci. U.S.A.">
        <title>A Catalog of Tens of Thousands of Viruses from Human Metagenomes Reveals Hidden Associations with Chronic Diseases.</title>
        <authorList>
            <person name="Tisza M.J."/>
            <person name="Buck C.B."/>
        </authorList>
    </citation>
    <scope>NUCLEOTIDE SEQUENCE</scope>
    <source>
        <strain evidence="1">Ct3R43</strain>
    </source>
</reference>
<protein>
    <submittedName>
        <fullName evidence="1">Uncharacterized protein</fullName>
    </submittedName>
</protein>
<evidence type="ECO:0000313" key="1">
    <source>
        <dbReference type="EMBL" id="DAG05655.1"/>
    </source>
</evidence>
<name>A0A8S5VGD6_9CAUD</name>